<accession>A0A5B7HYC5</accession>
<dbReference type="AlphaFoldDB" id="A0A5B7HYC5"/>
<evidence type="ECO:0000313" key="3">
    <source>
        <dbReference type="Proteomes" id="UP000324222"/>
    </source>
</evidence>
<name>A0A5B7HYC5_PORTR</name>
<keyword evidence="3" id="KW-1185">Reference proteome</keyword>
<feature type="compositionally biased region" description="Pro residues" evidence="1">
    <location>
        <begin position="23"/>
        <end position="36"/>
    </location>
</feature>
<reference evidence="2 3" key="1">
    <citation type="submission" date="2019-05" db="EMBL/GenBank/DDBJ databases">
        <title>Another draft genome of Portunus trituberculatus and its Hox gene families provides insights of decapod evolution.</title>
        <authorList>
            <person name="Jeong J.-H."/>
            <person name="Song I."/>
            <person name="Kim S."/>
            <person name="Choi T."/>
            <person name="Kim D."/>
            <person name="Ryu S."/>
            <person name="Kim W."/>
        </authorList>
    </citation>
    <scope>NUCLEOTIDE SEQUENCE [LARGE SCALE GENOMIC DNA]</scope>
    <source>
        <tissue evidence="2">Muscle</tissue>
    </source>
</reference>
<comment type="caution">
    <text evidence="2">The sequence shown here is derived from an EMBL/GenBank/DDBJ whole genome shotgun (WGS) entry which is preliminary data.</text>
</comment>
<organism evidence="2 3">
    <name type="scientific">Portunus trituberculatus</name>
    <name type="common">Swimming crab</name>
    <name type="synonym">Neptunus trituberculatus</name>
    <dbReference type="NCBI Taxonomy" id="210409"/>
    <lineage>
        <taxon>Eukaryota</taxon>
        <taxon>Metazoa</taxon>
        <taxon>Ecdysozoa</taxon>
        <taxon>Arthropoda</taxon>
        <taxon>Crustacea</taxon>
        <taxon>Multicrustacea</taxon>
        <taxon>Malacostraca</taxon>
        <taxon>Eumalacostraca</taxon>
        <taxon>Eucarida</taxon>
        <taxon>Decapoda</taxon>
        <taxon>Pleocyemata</taxon>
        <taxon>Brachyura</taxon>
        <taxon>Eubrachyura</taxon>
        <taxon>Portunoidea</taxon>
        <taxon>Portunidae</taxon>
        <taxon>Portuninae</taxon>
        <taxon>Portunus</taxon>
    </lineage>
</organism>
<feature type="compositionally biased region" description="Low complexity" evidence="1">
    <location>
        <begin position="56"/>
        <end position="67"/>
    </location>
</feature>
<sequence length="73" mass="7655">MDQTAGQCGGVQHPPCIHTNPAIQPPSHPATHPPTQPACVKTEGRGSANIKHHHAGTQAAAATSTQARYVHRH</sequence>
<evidence type="ECO:0000256" key="1">
    <source>
        <dbReference type="SAM" id="MobiDB-lite"/>
    </source>
</evidence>
<proteinExistence type="predicted"/>
<dbReference type="EMBL" id="VSRR010039587">
    <property type="protein sequence ID" value="MPC74726.1"/>
    <property type="molecule type" value="Genomic_DNA"/>
</dbReference>
<gene>
    <name evidence="2" type="ORF">E2C01_069100</name>
</gene>
<dbReference type="Proteomes" id="UP000324222">
    <property type="component" value="Unassembled WGS sequence"/>
</dbReference>
<protein>
    <submittedName>
        <fullName evidence="2">Uncharacterized protein</fullName>
    </submittedName>
</protein>
<feature type="region of interest" description="Disordered" evidence="1">
    <location>
        <begin position="1"/>
        <end position="73"/>
    </location>
</feature>
<evidence type="ECO:0000313" key="2">
    <source>
        <dbReference type="EMBL" id="MPC74726.1"/>
    </source>
</evidence>